<feature type="domain" description="VPS9" evidence="2">
    <location>
        <begin position="246"/>
        <end position="398"/>
    </location>
</feature>
<dbReference type="InterPro" id="IPR003123">
    <property type="entry name" value="VPS9"/>
</dbReference>
<feature type="compositionally biased region" description="Polar residues" evidence="1">
    <location>
        <begin position="480"/>
        <end position="489"/>
    </location>
</feature>
<dbReference type="InterPro" id="IPR051248">
    <property type="entry name" value="UPF0507/Ank_repeat_27"/>
</dbReference>
<dbReference type="InterPro" id="IPR037191">
    <property type="entry name" value="VPS9_dom_sf"/>
</dbReference>
<dbReference type="GO" id="GO:0005886">
    <property type="term" value="C:plasma membrane"/>
    <property type="evidence" value="ECO:0007669"/>
    <property type="project" value="TreeGrafter"/>
</dbReference>
<dbReference type="PROSITE" id="PS51205">
    <property type="entry name" value="VPS9"/>
    <property type="match status" value="1"/>
</dbReference>
<comment type="caution">
    <text evidence="4">The sequence shown here is derived from an EMBL/GenBank/DDBJ whole genome shotgun (WGS) entry which is preliminary data.</text>
</comment>
<dbReference type="AlphaFoldDB" id="A0AAE1KIQ9"/>
<dbReference type="GO" id="GO:0030133">
    <property type="term" value="C:transport vesicle"/>
    <property type="evidence" value="ECO:0007669"/>
    <property type="project" value="TreeGrafter"/>
</dbReference>
<keyword evidence="5" id="KW-1185">Reference proteome</keyword>
<evidence type="ECO:0000313" key="3">
    <source>
        <dbReference type="EMBL" id="KAK3865405.1"/>
    </source>
</evidence>
<dbReference type="GO" id="GO:0005770">
    <property type="term" value="C:late endosome"/>
    <property type="evidence" value="ECO:0007669"/>
    <property type="project" value="TreeGrafter"/>
</dbReference>
<dbReference type="PANTHER" id="PTHR24170">
    <property type="entry name" value="ANKYRIN REPEAT DOMAIN-CONTAINING PROTEIN 27"/>
    <property type="match status" value="1"/>
</dbReference>
<dbReference type="PANTHER" id="PTHR24170:SF1">
    <property type="entry name" value="DOMAIN PROTEIN, PUTATIVE (AFU_ORTHOLOGUE AFUA_1G09870)-RELATED"/>
    <property type="match status" value="1"/>
</dbReference>
<evidence type="ECO:0000313" key="5">
    <source>
        <dbReference type="Proteomes" id="UP001286313"/>
    </source>
</evidence>
<dbReference type="GO" id="GO:0097422">
    <property type="term" value="C:tubular endosome"/>
    <property type="evidence" value="ECO:0007669"/>
    <property type="project" value="TreeGrafter"/>
</dbReference>
<evidence type="ECO:0000259" key="2">
    <source>
        <dbReference type="PROSITE" id="PS51205"/>
    </source>
</evidence>
<evidence type="ECO:0000313" key="4">
    <source>
        <dbReference type="EMBL" id="KAK3876531.1"/>
    </source>
</evidence>
<reference evidence="4" key="1">
    <citation type="submission" date="2023-10" db="EMBL/GenBank/DDBJ databases">
        <title>Genome assemblies of two species of porcelain crab, Petrolisthes cinctipes and Petrolisthes manimaculis (Anomura: Porcellanidae).</title>
        <authorList>
            <person name="Angst P."/>
        </authorList>
    </citation>
    <scope>NUCLEOTIDE SEQUENCE</scope>
    <source>
        <strain evidence="4">PB745_01</strain>
        <tissue evidence="4">Gill</tissue>
    </source>
</reference>
<feature type="compositionally biased region" description="Polar residues" evidence="1">
    <location>
        <begin position="456"/>
        <end position="466"/>
    </location>
</feature>
<dbReference type="GO" id="GO:0005085">
    <property type="term" value="F:guanyl-nucleotide exchange factor activity"/>
    <property type="evidence" value="ECO:0007669"/>
    <property type="project" value="TreeGrafter"/>
</dbReference>
<accession>A0AAE1KIQ9</accession>
<dbReference type="GO" id="GO:0005769">
    <property type="term" value="C:early endosome"/>
    <property type="evidence" value="ECO:0007669"/>
    <property type="project" value="TreeGrafter"/>
</dbReference>
<name>A0AAE1KIQ9_PETCI</name>
<dbReference type="EMBL" id="JAWQEG010001808">
    <property type="protein sequence ID" value="KAK3876531.1"/>
    <property type="molecule type" value="Genomic_DNA"/>
</dbReference>
<dbReference type="Gene3D" id="1.20.1050.80">
    <property type="entry name" value="VPS9 domain"/>
    <property type="match status" value="1"/>
</dbReference>
<dbReference type="GO" id="GO:0045022">
    <property type="term" value="P:early endosome to late endosome transport"/>
    <property type="evidence" value="ECO:0007669"/>
    <property type="project" value="TreeGrafter"/>
</dbReference>
<dbReference type="EMBL" id="JAWQEG010003597">
    <property type="protein sequence ID" value="KAK3865405.1"/>
    <property type="molecule type" value="Genomic_DNA"/>
</dbReference>
<sequence length="521" mass="58276">MTDDTLESNVFFKHIKEHHWEQLVGWCEPNWVVCVPQQSALTGVELTSALVEAHALRQNGSSGSQYVSALCGESVVYEVGGEEPRVVMSHLEDGPQVLISKAAVLNEYLITVKDKVIHLLLVDALLQTPQDQDQDTAHSLLSTPITSRTIAETFLNSFHCHRVILPELDRAVCEAGKQVRPSVAVDDMQTILQDLLLQSWETLLKQHHPSLQSHPPFQDHLFRALDYYVSGCLHSVLWWVVTERCQVVDQLVRTRLSHLRHANLSALQLGVPANYYTPLPAAVVELASLAGIEGAVGRLQCVNSTIDLIQAQAKEARVILHQYKDQEGEPELELGYEELVALLTTVVVQAQCSQLVANIYYMTHFVFSVTEDDPLWRSLGLLRLTLENIMKLDVARLPTPARTLRKELSLQDLMQVSFEVESRFEIKGASRSIGDITALDLQLHQLTQQIQLSTQAHSQAHLTGRNSAGRRSDRASASSTQDNNKTQTFKEFLSSIPTSLRESLRRRQSQQRSAIQSSLNG</sequence>
<dbReference type="Proteomes" id="UP001286313">
    <property type="component" value="Unassembled WGS sequence"/>
</dbReference>
<evidence type="ECO:0000256" key="1">
    <source>
        <dbReference type="SAM" id="MobiDB-lite"/>
    </source>
</evidence>
<proteinExistence type="predicted"/>
<gene>
    <name evidence="4" type="ORF">Pcinc_018692</name>
    <name evidence="3" type="ORF">Pcinc_028991</name>
</gene>
<dbReference type="GO" id="GO:0000149">
    <property type="term" value="F:SNARE binding"/>
    <property type="evidence" value="ECO:0007669"/>
    <property type="project" value="TreeGrafter"/>
</dbReference>
<organism evidence="4 5">
    <name type="scientific">Petrolisthes cinctipes</name>
    <name type="common">Flat porcelain crab</name>
    <dbReference type="NCBI Taxonomy" id="88211"/>
    <lineage>
        <taxon>Eukaryota</taxon>
        <taxon>Metazoa</taxon>
        <taxon>Ecdysozoa</taxon>
        <taxon>Arthropoda</taxon>
        <taxon>Crustacea</taxon>
        <taxon>Multicrustacea</taxon>
        <taxon>Malacostraca</taxon>
        <taxon>Eumalacostraca</taxon>
        <taxon>Eucarida</taxon>
        <taxon>Decapoda</taxon>
        <taxon>Pleocyemata</taxon>
        <taxon>Anomura</taxon>
        <taxon>Galatheoidea</taxon>
        <taxon>Porcellanidae</taxon>
        <taxon>Petrolisthes</taxon>
    </lineage>
</organism>
<protein>
    <recommendedName>
        <fullName evidence="2">VPS9 domain-containing protein</fullName>
    </recommendedName>
</protein>
<dbReference type="SUPFAM" id="SSF109993">
    <property type="entry name" value="VPS9 domain"/>
    <property type="match status" value="1"/>
</dbReference>
<feature type="compositionally biased region" description="Low complexity" evidence="1">
    <location>
        <begin position="510"/>
        <end position="521"/>
    </location>
</feature>
<feature type="region of interest" description="Disordered" evidence="1">
    <location>
        <begin position="456"/>
        <end position="521"/>
    </location>
</feature>